<reference evidence="1 2" key="1">
    <citation type="submission" date="2011-02" db="EMBL/GenBank/DDBJ databases">
        <title>The Genome Sequence of Mortierella verticillata NRRL 6337.</title>
        <authorList>
            <consortium name="The Broad Institute Genome Sequencing Platform"/>
            <person name="Russ C."/>
            <person name="Cuomo C."/>
            <person name="Burger G."/>
            <person name="Gray M.W."/>
            <person name="Holland P.W.H."/>
            <person name="King N."/>
            <person name="Lang F.B.F."/>
            <person name="Roger A.J."/>
            <person name="Ruiz-Trillo I."/>
            <person name="Young S.K."/>
            <person name="Zeng Q."/>
            <person name="Gargeya S."/>
            <person name="Alvarado L."/>
            <person name="Berlin A."/>
            <person name="Chapman S.B."/>
            <person name="Chen Z."/>
            <person name="Freedman E."/>
            <person name="Gellesch M."/>
            <person name="Goldberg J."/>
            <person name="Griggs A."/>
            <person name="Gujja S."/>
            <person name="Heilman E."/>
            <person name="Heiman D."/>
            <person name="Howarth C."/>
            <person name="Mehta T."/>
            <person name="Neiman D."/>
            <person name="Pearson M."/>
            <person name="Roberts A."/>
            <person name="Saif S."/>
            <person name="Shea T."/>
            <person name="Shenoy N."/>
            <person name="Sisk P."/>
            <person name="Stolte C."/>
            <person name="Sykes S."/>
            <person name="White J."/>
            <person name="Yandava C."/>
            <person name="Haas B."/>
            <person name="Nusbaum C."/>
            <person name="Birren B."/>
        </authorList>
    </citation>
    <scope>NUCLEOTIDE SEQUENCE [LARGE SCALE GENOMIC DNA]</scope>
    <source>
        <strain evidence="1 2">NRRL 6337</strain>
    </source>
</reference>
<keyword evidence="2" id="KW-1185">Reference proteome</keyword>
<dbReference type="Proteomes" id="UP000243308">
    <property type="component" value="Unassembled WGS sequence"/>
</dbReference>
<sequence length="530" mass="61212">MFKQHLWCDTTLPSTITLTENKVDAILKNRRCIRSLTVAAQYIEPISTLGLTSLQELVLYDQDFEVSYIGDPVIVDTVIYMIDRNKSLRSLAIDLNHYNYESQRLAPALLLAIAHHPSLTKLAWHIPNHVDTRAFIQCIFHVCHDSIQELHLTTKRDVFIYGNVLTRQAFTHEDFSLDQNVIKRGSKDKALLQKLKMPIDQVEDPFKLKTLWLCIKPRQDILLPFLRNCPQLESIKIDDLFDRETHAQMPQLLAHSCPLLRGLDLRNAWEAGDAIRCSNQLGRFSQLQRVYIPCTDYRFVQYLMRGLERTSRMSLEVLCMPPSEFMPPMFILALLTTFPHLKEIDFGMVKIFIFGTTGCSTTSTSTATATVGKAEGDLQLQSKEDLESEDAIAQDWDLLQGYRPFHAYSWSHPMEFWWYQWTLAKAFMKRVQGAYGQSSQERELPPIRMKYMYPIKHFVPRDEAVAYATRTGAWADGRRSWTIEDVRRIMGRKSLHDLESRREDSGQVTETVPEATLIAKIAKSVMGWCR</sequence>
<gene>
    <name evidence="1" type="ORF">MVEG_11091</name>
</gene>
<accession>A0A086TM77</accession>
<proteinExistence type="predicted"/>
<dbReference type="AlphaFoldDB" id="A0A086TM77"/>
<dbReference type="OrthoDB" id="10349630at2759"/>
<dbReference type="Gene3D" id="3.80.10.10">
    <property type="entry name" value="Ribonuclease Inhibitor"/>
    <property type="match status" value="1"/>
</dbReference>
<dbReference type="SUPFAM" id="SSF52047">
    <property type="entry name" value="RNI-like"/>
    <property type="match status" value="1"/>
</dbReference>
<evidence type="ECO:0000313" key="2">
    <source>
        <dbReference type="Proteomes" id="UP000243308"/>
    </source>
</evidence>
<evidence type="ECO:0000313" key="1">
    <source>
        <dbReference type="EMBL" id="KFH63054.1"/>
    </source>
</evidence>
<dbReference type="InterPro" id="IPR032675">
    <property type="entry name" value="LRR_dom_sf"/>
</dbReference>
<protein>
    <submittedName>
        <fullName evidence="1">Uncharacterized protein</fullName>
    </submittedName>
</protein>
<dbReference type="EMBL" id="KN042429">
    <property type="protein sequence ID" value="KFH63054.1"/>
    <property type="molecule type" value="Genomic_DNA"/>
</dbReference>
<name>A0A086TM77_9FUNG</name>
<organism evidence="1 2">
    <name type="scientific">Podila verticillata NRRL 6337</name>
    <dbReference type="NCBI Taxonomy" id="1069443"/>
    <lineage>
        <taxon>Eukaryota</taxon>
        <taxon>Fungi</taxon>
        <taxon>Fungi incertae sedis</taxon>
        <taxon>Mucoromycota</taxon>
        <taxon>Mortierellomycotina</taxon>
        <taxon>Mortierellomycetes</taxon>
        <taxon>Mortierellales</taxon>
        <taxon>Mortierellaceae</taxon>
        <taxon>Podila</taxon>
    </lineage>
</organism>